<comment type="caution">
    <text evidence="2">The sequence shown here is derived from an EMBL/GenBank/DDBJ whole genome shotgun (WGS) entry which is preliminary data.</text>
</comment>
<feature type="region of interest" description="Disordered" evidence="1">
    <location>
        <begin position="1"/>
        <end position="45"/>
    </location>
</feature>
<organism evidence="2 3">
    <name type="scientific">Eumeta variegata</name>
    <name type="common">Bagworm moth</name>
    <name type="synonym">Eumeta japonica</name>
    <dbReference type="NCBI Taxonomy" id="151549"/>
    <lineage>
        <taxon>Eukaryota</taxon>
        <taxon>Metazoa</taxon>
        <taxon>Ecdysozoa</taxon>
        <taxon>Arthropoda</taxon>
        <taxon>Hexapoda</taxon>
        <taxon>Insecta</taxon>
        <taxon>Pterygota</taxon>
        <taxon>Neoptera</taxon>
        <taxon>Endopterygota</taxon>
        <taxon>Lepidoptera</taxon>
        <taxon>Glossata</taxon>
        <taxon>Ditrysia</taxon>
        <taxon>Tineoidea</taxon>
        <taxon>Psychidae</taxon>
        <taxon>Oiketicinae</taxon>
        <taxon>Eumeta</taxon>
    </lineage>
</organism>
<proteinExistence type="predicted"/>
<reference evidence="2 3" key="1">
    <citation type="journal article" date="2019" name="Commun. Biol.">
        <title>The bagworm genome reveals a unique fibroin gene that provides high tensile strength.</title>
        <authorList>
            <person name="Kono N."/>
            <person name="Nakamura H."/>
            <person name="Ohtoshi R."/>
            <person name="Tomita M."/>
            <person name="Numata K."/>
            <person name="Arakawa K."/>
        </authorList>
    </citation>
    <scope>NUCLEOTIDE SEQUENCE [LARGE SCALE GENOMIC DNA]</scope>
</reference>
<sequence>MRPSTAANVTTLFGLDNSERPRSTTQEVVPTNESARNSKPRSRTAPQLLQEHGRYGMPWTIWLHHQNRSIRLVEYHTPTKYRGEVAASTFTLSNERVPIVHFPLHQQIYSPLKGRQYTAFSRDKRVCEPPENRWSTPLMHTTNSKGITIAISCNQLCERVEHVGPLGRAEKSRADPTVSLERFAVTS</sequence>
<dbReference type="AlphaFoldDB" id="A0A4C1SG38"/>
<feature type="compositionally biased region" description="Polar residues" evidence="1">
    <location>
        <begin position="23"/>
        <end position="37"/>
    </location>
</feature>
<dbReference type="EMBL" id="BGZK01000007">
    <property type="protein sequence ID" value="GBP01055.1"/>
    <property type="molecule type" value="Genomic_DNA"/>
</dbReference>
<accession>A0A4C1SG38</accession>
<name>A0A4C1SG38_EUMVA</name>
<evidence type="ECO:0000313" key="2">
    <source>
        <dbReference type="EMBL" id="GBP01055.1"/>
    </source>
</evidence>
<dbReference type="Proteomes" id="UP000299102">
    <property type="component" value="Unassembled WGS sequence"/>
</dbReference>
<evidence type="ECO:0000313" key="3">
    <source>
        <dbReference type="Proteomes" id="UP000299102"/>
    </source>
</evidence>
<gene>
    <name evidence="2" type="ORF">EVAR_2321_1</name>
</gene>
<evidence type="ECO:0000256" key="1">
    <source>
        <dbReference type="SAM" id="MobiDB-lite"/>
    </source>
</evidence>
<protein>
    <submittedName>
        <fullName evidence="2">Uncharacterized protein</fullName>
    </submittedName>
</protein>
<feature type="compositionally biased region" description="Polar residues" evidence="1">
    <location>
        <begin position="1"/>
        <end position="11"/>
    </location>
</feature>
<keyword evidence="3" id="KW-1185">Reference proteome</keyword>